<keyword evidence="2" id="KW-0560">Oxidoreductase</keyword>
<dbReference type="GeneID" id="92751131"/>
<comment type="caution">
    <text evidence="2">The sequence shown here is derived from an EMBL/GenBank/DDBJ whole genome shotgun (WGS) entry which is preliminary data.</text>
</comment>
<dbReference type="RefSeq" id="WP_354225767.1">
    <property type="nucleotide sequence ID" value="NZ_JBEPSN010000001.1"/>
</dbReference>
<name>A0ABV2P170_9MICC</name>
<feature type="domain" description="ABM" evidence="1">
    <location>
        <begin position="7"/>
        <end position="97"/>
    </location>
</feature>
<organism evidence="2 3">
    <name type="scientific">Arthrobacter bambusae</name>
    <dbReference type="NCBI Taxonomy" id="1338426"/>
    <lineage>
        <taxon>Bacteria</taxon>
        <taxon>Bacillati</taxon>
        <taxon>Actinomycetota</taxon>
        <taxon>Actinomycetes</taxon>
        <taxon>Micrococcales</taxon>
        <taxon>Micrococcaceae</taxon>
        <taxon>Arthrobacter</taxon>
    </lineage>
</organism>
<dbReference type="Pfam" id="PF03992">
    <property type="entry name" value="ABM"/>
    <property type="match status" value="1"/>
</dbReference>
<evidence type="ECO:0000313" key="2">
    <source>
        <dbReference type="EMBL" id="MET4538394.1"/>
    </source>
</evidence>
<protein>
    <submittedName>
        <fullName evidence="2">Heme-degrading monooxygenase HmoA</fullName>
    </submittedName>
</protein>
<accession>A0ABV2P170</accession>
<gene>
    <name evidence="2" type="ORF">ABIE37_000149</name>
</gene>
<dbReference type="EMBL" id="JBEPSN010000001">
    <property type="protein sequence ID" value="MET4538394.1"/>
    <property type="molecule type" value="Genomic_DNA"/>
</dbReference>
<dbReference type="InterPro" id="IPR011008">
    <property type="entry name" value="Dimeric_a/b-barrel"/>
</dbReference>
<sequence>MDRPDVIYEHAHLNINIKEADAFEAAFASARHFLESAPGCRSVDLLRSIDQPTTYLLKVGWDRIEDHLDIFPKTENARNFGEAIAGYFQTDPLVVHFSG</sequence>
<keyword evidence="2" id="KW-0503">Monooxygenase</keyword>
<keyword evidence="3" id="KW-1185">Reference proteome</keyword>
<dbReference type="Gene3D" id="3.30.70.100">
    <property type="match status" value="1"/>
</dbReference>
<evidence type="ECO:0000313" key="3">
    <source>
        <dbReference type="Proteomes" id="UP001549307"/>
    </source>
</evidence>
<evidence type="ECO:0000259" key="1">
    <source>
        <dbReference type="PROSITE" id="PS51725"/>
    </source>
</evidence>
<dbReference type="PROSITE" id="PS51725">
    <property type="entry name" value="ABM"/>
    <property type="match status" value="1"/>
</dbReference>
<dbReference type="GO" id="GO:0004497">
    <property type="term" value="F:monooxygenase activity"/>
    <property type="evidence" value="ECO:0007669"/>
    <property type="project" value="UniProtKB-KW"/>
</dbReference>
<proteinExistence type="predicted"/>
<dbReference type="Proteomes" id="UP001549307">
    <property type="component" value="Unassembled WGS sequence"/>
</dbReference>
<dbReference type="InterPro" id="IPR007138">
    <property type="entry name" value="ABM_dom"/>
</dbReference>
<dbReference type="SUPFAM" id="SSF54909">
    <property type="entry name" value="Dimeric alpha+beta barrel"/>
    <property type="match status" value="1"/>
</dbReference>
<reference evidence="2 3" key="1">
    <citation type="submission" date="2024-06" db="EMBL/GenBank/DDBJ databases">
        <title>Sorghum-associated microbial communities from plants grown in Nebraska, USA.</title>
        <authorList>
            <person name="Schachtman D."/>
        </authorList>
    </citation>
    <scope>NUCLEOTIDE SEQUENCE [LARGE SCALE GENOMIC DNA]</scope>
    <source>
        <strain evidence="2 3">3552</strain>
    </source>
</reference>